<dbReference type="Proteomes" id="UP000276128">
    <property type="component" value="Unassembled WGS sequence"/>
</dbReference>
<name>A0A3S0CDG8_9BACL</name>
<organism evidence="2 3">
    <name type="scientific">Paenibacillus whitsoniae</name>
    <dbReference type="NCBI Taxonomy" id="2496558"/>
    <lineage>
        <taxon>Bacteria</taxon>
        <taxon>Bacillati</taxon>
        <taxon>Bacillota</taxon>
        <taxon>Bacilli</taxon>
        <taxon>Bacillales</taxon>
        <taxon>Paenibacillaceae</taxon>
        <taxon>Paenibacillus</taxon>
    </lineage>
</organism>
<keyword evidence="1" id="KW-1133">Transmembrane helix</keyword>
<evidence type="ECO:0000256" key="1">
    <source>
        <dbReference type="SAM" id="Phobius"/>
    </source>
</evidence>
<reference evidence="2 3" key="1">
    <citation type="submission" date="2018-12" db="EMBL/GenBank/DDBJ databases">
        <title>Bacillus ochoae sp. nov., Paenibacillus whitsoniae sp. nov., Paenibacillus spiritus sp. nov. Isolated from the Mars Exploration Rover during spacecraft assembly.</title>
        <authorList>
            <person name="Seuylemezian A."/>
            <person name="Vaishampayan P."/>
        </authorList>
    </citation>
    <scope>NUCLEOTIDE SEQUENCE [LARGE SCALE GENOMIC DNA]</scope>
    <source>
        <strain evidence="2 3">MER 54</strain>
    </source>
</reference>
<evidence type="ECO:0000313" key="2">
    <source>
        <dbReference type="EMBL" id="RTE11461.1"/>
    </source>
</evidence>
<dbReference type="NCBIfam" id="NF041644">
    <property type="entry name" value="CBO0543_fam"/>
    <property type="match status" value="1"/>
</dbReference>
<dbReference type="AlphaFoldDB" id="A0A3S0CDG8"/>
<dbReference type="InterPro" id="IPR048147">
    <property type="entry name" value="CBO0543-like"/>
</dbReference>
<keyword evidence="1" id="KW-0812">Transmembrane</keyword>
<accession>A0A3S0CDG8</accession>
<keyword evidence="1" id="KW-0472">Membrane</keyword>
<dbReference type="EMBL" id="RXHU01000008">
    <property type="protein sequence ID" value="RTE11461.1"/>
    <property type="molecule type" value="Genomic_DNA"/>
</dbReference>
<sequence>MILFSNIIFLFTAMVTGSLKAWRRYYQTALYLSYCNLLYNLLCNEYLLWEYHPDWLLNHIVTDLINSIVLLPAAAMLYLHHFPEKGNIKTVLYYLAWIAGFSVLEFFWHLNGVITYDHGWKFPYSIIFYFAMFFAIRLHHRSAGKALLFSLAAVTFLLIVFKVPLWKQ</sequence>
<protein>
    <submittedName>
        <fullName evidence="2">Uncharacterized protein</fullName>
    </submittedName>
</protein>
<feature type="transmembrane region" description="Helical" evidence="1">
    <location>
        <begin position="122"/>
        <end position="139"/>
    </location>
</feature>
<keyword evidence="3" id="KW-1185">Reference proteome</keyword>
<comment type="caution">
    <text evidence="2">The sequence shown here is derived from an EMBL/GenBank/DDBJ whole genome shotgun (WGS) entry which is preliminary data.</text>
</comment>
<proteinExistence type="predicted"/>
<dbReference type="OrthoDB" id="2628935at2"/>
<feature type="transmembrane region" description="Helical" evidence="1">
    <location>
        <begin position="29"/>
        <end position="49"/>
    </location>
</feature>
<evidence type="ECO:0000313" key="3">
    <source>
        <dbReference type="Proteomes" id="UP000276128"/>
    </source>
</evidence>
<feature type="transmembrane region" description="Helical" evidence="1">
    <location>
        <begin position="146"/>
        <end position="166"/>
    </location>
</feature>
<gene>
    <name evidence="2" type="ORF">EJQ19_01965</name>
</gene>
<dbReference type="RefSeq" id="WP_126139534.1">
    <property type="nucleotide sequence ID" value="NZ_RXHU01000008.1"/>
</dbReference>
<feature type="transmembrane region" description="Helical" evidence="1">
    <location>
        <begin position="55"/>
        <end position="79"/>
    </location>
</feature>
<feature type="transmembrane region" description="Helical" evidence="1">
    <location>
        <begin position="91"/>
        <end position="110"/>
    </location>
</feature>